<sequence>MSCRFTRFLILLHKPSQNTTRHVYTFVPTQDWTKTWTDEELYAKYGITEEEIAFIGKVVRPMDLSDD</sequence>
<keyword evidence="2" id="KW-1185">Reference proteome</keyword>
<proteinExistence type="predicted"/>
<evidence type="ECO:0000313" key="1">
    <source>
        <dbReference type="EMBL" id="MEY8014449.1"/>
    </source>
</evidence>
<dbReference type="EMBL" id="JBGEDP010000001">
    <property type="protein sequence ID" value="MEY8014449.1"/>
    <property type="molecule type" value="Genomic_DNA"/>
</dbReference>
<dbReference type="RefSeq" id="WP_369736924.1">
    <property type="nucleotide sequence ID" value="NZ_JBGEDP010000001.1"/>
</dbReference>
<protein>
    <submittedName>
        <fullName evidence="1">Uncharacterized protein</fullName>
    </submittedName>
</protein>
<evidence type="ECO:0000313" key="2">
    <source>
        <dbReference type="Proteomes" id="UP001564760"/>
    </source>
</evidence>
<reference evidence="1 2" key="1">
    <citation type="submission" date="2024-08" db="EMBL/GenBank/DDBJ databases">
        <title>Mycobacterium servetensis sp. nov., a novel rapid-growing mycobacterial species recovered from a human patient in Zaragoza, Spain.</title>
        <authorList>
            <person name="Tristancho-Baro A.I."/>
            <person name="Buenestado-Serrano S."/>
            <person name="Garcia De Viedma D."/>
            <person name="Milagro-Beamonte A."/>
            <person name="Burillo N."/>
            <person name="Sanz S."/>
            <person name="Lopez-Calleja A.I."/>
            <person name="Penas-Utrilla D."/>
            <person name="Guardingo M."/>
            <person name="Garcia M.J."/>
            <person name="Vinuelas-Bayon J."/>
        </authorList>
    </citation>
    <scope>NUCLEOTIDE SEQUENCE [LARGE SCALE GENOMIC DNA]</scope>
    <source>
        <strain evidence="2">HUMS_12744610</strain>
    </source>
</reference>
<organism evidence="1 2">
    <name type="scientific">Mycobacterium servetii</name>
    <dbReference type="NCBI Taxonomy" id="3237418"/>
    <lineage>
        <taxon>Bacteria</taxon>
        <taxon>Bacillati</taxon>
        <taxon>Actinomycetota</taxon>
        <taxon>Actinomycetes</taxon>
        <taxon>Mycobacteriales</taxon>
        <taxon>Mycobacteriaceae</taxon>
        <taxon>Mycobacterium</taxon>
    </lineage>
</organism>
<accession>A0ABV4BVY8</accession>
<dbReference type="Proteomes" id="UP001564760">
    <property type="component" value="Unassembled WGS sequence"/>
</dbReference>
<comment type="caution">
    <text evidence="1">The sequence shown here is derived from an EMBL/GenBank/DDBJ whole genome shotgun (WGS) entry which is preliminary data.</text>
</comment>
<gene>
    <name evidence="1" type="ORF">AB8998_05190</name>
</gene>
<name>A0ABV4BVY8_9MYCO</name>